<feature type="compositionally biased region" description="Polar residues" evidence="1">
    <location>
        <begin position="166"/>
        <end position="176"/>
    </location>
</feature>
<evidence type="ECO:0000313" key="4">
    <source>
        <dbReference type="EMBL" id="KAG2984274.1"/>
    </source>
</evidence>
<dbReference type="Proteomes" id="UP000774804">
    <property type="component" value="Unassembled WGS sequence"/>
</dbReference>
<evidence type="ECO:0000313" key="6">
    <source>
        <dbReference type="Proteomes" id="UP000760860"/>
    </source>
</evidence>
<proteinExistence type="predicted"/>
<dbReference type="EMBL" id="RCMV01000451">
    <property type="protein sequence ID" value="KAG3216972.1"/>
    <property type="molecule type" value="Genomic_DNA"/>
</dbReference>
<evidence type="ECO:0000313" key="2">
    <source>
        <dbReference type="EMBL" id="KAG2854260.1"/>
    </source>
</evidence>
<accession>A0A8T1KVP0</accession>
<evidence type="ECO:0000313" key="3">
    <source>
        <dbReference type="EMBL" id="KAG2925473.1"/>
    </source>
</evidence>
<sequence>MRDVSDGEYWDLEIQKVHRGEDGLAAIVDTGITPRERLDEIEKTFFPAKGRDTPAPVISVEMLEADYAGYVLSFDGAAKPSTRQGSCGCVIWKLPGWRIPTAQGFLLEDATVNRSNLAGRSIDSARDGVHIIAGCRQSDASSHTQSRSRRIGPVCPEGTRGIPSGTLETHQGSPRQ</sequence>
<comment type="caution">
    <text evidence="5">The sequence shown here is derived from an EMBL/GenBank/DDBJ whole genome shotgun (WGS) entry which is preliminary data.</text>
</comment>
<protein>
    <submittedName>
        <fullName evidence="5">Uncharacterized protein</fullName>
    </submittedName>
</protein>
<dbReference type="EMBL" id="RCMI01000210">
    <property type="protein sequence ID" value="KAG2925473.1"/>
    <property type="molecule type" value="Genomic_DNA"/>
</dbReference>
<dbReference type="Proteomes" id="UP000697107">
    <property type="component" value="Unassembled WGS sequence"/>
</dbReference>
<dbReference type="EMBL" id="RCML01000237">
    <property type="protein sequence ID" value="KAG2984274.1"/>
    <property type="molecule type" value="Genomic_DNA"/>
</dbReference>
<gene>
    <name evidence="2" type="ORF">PC113_g13470</name>
    <name evidence="3" type="ORF">PC115_g8233</name>
    <name evidence="4" type="ORF">PC118_g8953</name>
    <name evidence="5" type="ORF">PC129_g12183</name>
</gene>
<dbReference type="Proteomes" id="UP000760860">
    <property type="component" value="Unassembled WGS sequence"/>
</dbReference>
<dbReference type="EMBL" id="RCMG01000437">
    <property type="protein sequence ID" value="KAG2854260.1"/>
    <property type="molecule type" value="Genomic_DNA"/>
</dbReference>
<feature type="region of interest" description="Disordered" evidence="1">
    <location>
        <begin position="137"/>
        <end position="176"/>
    </location>
</feature>
<organism evidence="5 6">
    <name type="scientific">Phytophthora cactorum</name>
    <dbReference type="NCBI Taxonomy" id="29920"/>
    <lineage>
        <taxon>Eukaryota</taxon>
        <taxon>Sar</taxon>
        <taxon>Stramenopiles</taxon>
        <taxon>Oomycota</taxon>
        <taxon>Peronosporomycetes</taxon>
        <taxon>Peronosporales</taxon>
        <taxon>Peronosporaceae</taxon>
        <taxon>Phytophthora</taxon>
    </lineage>
</organism>
<dbReference type="Proteomes" id="UP000735874">
    <property type="component" value="Unassembled WGS sequence"/>
</dbReference>
<evidence type="ECO:0000313" key="5">
    <source>
        <dbReference type="EMBL" id="KAG3216972.1"/>
    </source>
</evidence>
<name>A0A8T1KVP0_9STRA</name>
<reference evidence="5" key="1">
    <citation type="submission" date="2018-05" db="EMBL/GenBank/DDBJ databases">
        <title>Effector identification in a new, highly contiguous assembly of the strawberry crown rot pathogen Phytophthora cactorum.</title>
        <authorList>
            <person name="Armitage A.D."/>
            <person name="Nellist C.F."/>
            <person name="Bates H."/>
            <person name="Vickerstaff R.J."/>
            <person name="Harrison R.J."/>
        </authorList>
    </citation>
    <scope>NUCLEOTIDE SEQUENCE</scope>
    <source>
        <strain evidence="2">15-7</strain>
        <strain evidence="3">4032</strain>
        <strain evidence="4">P415</strain>
        <strain evidence="5">P421</strain>
    </source>
</reference>
<dbReference type="VEuPathDB" id="FungiDB:PC110_g18828"/>
<evidence type="ECO:0000256" key="1">
    <source>
        <dbReference type="SAM" id="MobiDB-lite"/>
    </source>
</evidence>
<dbReference type="AlphaFoldDB" id="A0A8T1KVP0"/>